<evidence type="ECO:0000256" key="1">
    <source>
        <dbReference type="ARBA" id="ARBA00004141"/>
    </source>
</evidence>
<evidence type="ECO:0000256" key="6">
    <source>
        <dbReference type="SAM" id="Phobius"/>
    </source>
</evidence>
<evidence type="ECO:0008006" key="10">
    <source>
        <dbReference type="Google" id="ProtNLM"/>
    </source>
</evidence>
<keyword evidence="9" id="KW-1185">Reference proteome</keyword>
<keyword evidence="3 6" id="KW-0812">Transmembrane</keyword>
<feature type="non-terminal residue" evidence="8">
    <location>
        <position position="332"/>
    </location>
</feature>
<feature type="transmembrane region" description="Helical" evidence="6">
    <location>
        <begin position="201"/>
        <end position="222"/>
    </location>
</feature>
<feature type="transmembrane region" description="Helical" evidence="6">
    <location>
        <begin position="31"/>
        <end position="55"/>
    </location>
</feature>
<feature type="chain" id="PRO_5016303660" description="DUF92-domain-containing protein" evidence="7">
    <location>
        <begin position="16"/>
        <end position="332"/>
    </location>
</feature>
<comment type="similarity">
    <text evidence="2">Belongs to the TMEM19 family.</text>
</comment>
<dbReference type="PANTHER" id="PTHR13353:SF5">
    <property type="entry name" value="TRANSMEMBRANE PROTEIN 19"/>
    <property type="match status" value="1"/>
</dbReference>
<feature type="signal peptide" evidence="7">
    <location>
        <begin position="1"/>
        <end position="15"/>
    </location>
</feature>
<protein>
    <recommendedName>
        <fullName evidence="10">DUF92-domain-containing protein</fullName>
    </recommendedName>
</protein>
<dbReference type="RefSeq" id="XP_025360541.1">
    <property type="nucleotide sequence ID" value="XM_025504104.1"/>
</dbReference>
<keyword evidence="4 6" id="KW-1133">Transmembrane helix</keyword>
<gene>
    <name evidence="8" type="ORF">BDZ90DRAFT_211326</name>
</gene>
<evidence type="ECO:0000256" key="5">
    <source>
        <dbReference type="ARBA" id="ARBA00023136"/>
    </source>
</evidence>
<organism evidence="8 9">
    <name type="scientific">Jaminaea rosea</name>
    <dbReference type="NCBI Taxonomy" id="1569628"/>
    <lineage>
        <taxon>Eukaryota</taxon>
        <taxon>Fungi</taxon>
        <taxon>Dikarya</taxon>
        <taxon>Basidiomycota</taxon>
        <taxon>Ustilaginomycotina</taxon>
        <taxon>Exobasidiomycetes</taxon>
        <taxon>Microstromatales</taxon>
        <taxon>Microstromatales incertae sedis</taxon>
        <taxon>Jaminaea</taxon>
    </lineage>
</organism>
<dbReference type="STRING" id="1569628.A0A316UL15"/>
<sequence>HPVPLLLALLLSAHGLRKGSLSTSGSIAAFFVGYLSLAVEGNKTFGVVLLCFYLAGSRATKVKSEFKAKCEREEGTGQHKSAGGGGRDAWQVANFSLLPTCCAFTGTFAAVAYRIVLSSLSSNASTSSFLPSWLSPTSSTLGACPLTHPTLRFLANLSLAHYAACMGDVLASELGILSRGEPWLLFTLRPRRVPRGTNGALSPWGTFCSFLGGLFIGIVYLVTLHISMPACRPAPLRPGQSVWEPSPTLAPSGGAVSIACMAGFGGSMLDSFLGAVCQRTWYHRGTKQVLVGGTADLPKGDAVGWTIISGYDILSNGQVNFISSAAVALTLA</sequence>
<dbReference type="InterPro" id="IPR002794">
    <property type="entry name" value="DUF92_TMEM19"/>
</dbReference>
<evidence type="ECO:0000256" key="3">
    <source>
        <dbReference type="ARBA" id="ARBA00022692"/>
    </source>
</evidence>
<dbReference type="GO" id="GO:0016020">
    <property type="term" value="C:membrane"/>
    <property type="evidence" value="ECO:0007669"/>
    <property type="project" value="UniProtKB-SubCell"/>
</dbReference>
<name>A0A316UL15_9BASI</name>
<keyword evidence="7" id="KW-0732">Signal</keyword>
<evidence type="ECO:0000256" key="7">
    <source>
        <dbReference type="SAM" id="SignalP"/>
    </source>
</evidence>
<reference evidence="8 9" key="1">
    <citation type="journal article" date="2018" name="Mol. Biol. Evol.">
        <title>Broad Genomic Sampling Reveals a Smut Pathogenic Ancestry of the Fungal Clade Ustilaginomycotina.</title>
        <authorList>
            <person name="Kijpornyongpan T."/>
            <person name="Mondo S.J."/>
            <person name="Barry K."/>
            <person name="Sandor L."/>
            <person name="Lee J."/>
            <person name="Lipzen A."/>
            <person name="Pangilinan J."/>
            <person name="LaButti K."/>
            <person name="Hainaut M."/>
            <person name="Henrissat B."/>
            <person name="Grigoriev I.V."/>
            <person name="Spatafora J.W."/>
            <person name="Aime M.C."/>
        </authorList>
    </citation>
    <scope>NUCLEOTIDE SEQUENCE [LARGE SCALE GENOMIC DNA]</scope>
    <source>
        <strain evidence="8 9">MCA 5214</strain>
    </source>
</reference>
<accession>A0A316UL15</accession>
<dbReference type="PANTHER" id="PTHR13353">
    <property type="entry name" value="TRANSMEMBRANE PROTEIN 19"/>
    <property type="match status" value="1"/>
</dbReference>
<dbReference type="Pfam" id="PF01940">
    <property type="entry name" value="DUF92"/>
    <property type="match status" value="1"/>
</dbReference>
<evidence type="ECO:0000256" key="2">
    <source>
        <dbReference type="ARBA" id="ARBA00009012"/>
    </source>
</evidence>
<dbReference type="GeneID" id="37025927"/>
<evidence type="ECO:0000256" key="4">
    <source>
        <dbReference type="ARBA" id="ARBA00022989"/>
    </source>
</evidence>
<dbReference type="AlphaFoldDB" id="A0A316UL15"/>
<feature type="non-terminal residue" evidence="8">
    <location>
        <position position="1"/>
    </location>
</feature>
<proteinExistence type="inferred from homology"/>
<comment type="subcellular location">
    <subcellularLocation>
        <location evidence="1">Membrane</location>
        <topology evidence="1">Multi-pass membrane protein</topology>
    </subcellularLocation>
</comment>
<evidence type="ECO:0000313" key="9">
    <source>
        <dbReference type="Proteomes" id="UP000245884"/>
    </source>
</evidence>
<dbReference type="OrthoDB" id="30881at2759"/>
<evidence type="ECO:0000313" key="8">
    <source>
        <dbReference type="EMBL" id="PWN25929.1"/>
    </source>
</evidence>
<dbReference type="Proteomes" id="UP000245884">
    <property type="component" value="Unassembled WGS sequence"/>
</dbReference>
<dbReference type="EMBL" id="KZ819673">
    <property type="protein sequence ID" value="PWN25929.1"/>
    <property type="molecule type" value="Genomic_DNA"/>
</dbReference>
<keyword evidence="5 6" id="KW-0472">Membrane</keyword>